<feature type="transmembrane region" description="Helical" evidence="2">
    <location>
        <begin position="818"/>
        <end position="839"/>
    </location>
</feature>
<feature type="transmembrane region" description="Helical" evidence="2">
    <location>
        <begin position="507"/>
        <end position="529"/>
    </location>
</feature>
<keyword evidence="2" id="KW-0472">Membrane</keyword>
<dbReference type="RefSeq" id="XP_013758878.1">
    <property type="nucleotide sequence ID" value="XM_013903424.1"/>
</dbReference>
<proteinExistence type="predicted"/>
<feature type="transmembrane region" description="Helical" evidence="2">
    <location>
        <begin position="575"/>
        <end position="593"/>
    </location>
</feature>
<feature type="chain" id="PRO_5005537293" evidence="3">
    <location>
        <begin position="25"/>
        <end position="877"/>
    </location>
</feature>
<evidence type="ECO:0000256" key="3">
    <source>
        <dbReference type="SAM" id="SignalP"/>
    </source>
</evidence>
<feature type="transmembrane region" description="Helical" evidence="2">
    <location>
        <begin position="550"/>
        <end position="569"/>
    </location>
</feature>
<organism evidence="4 5">
    <name type="scientific">Thecamonas trahens ATCC 50062</name>
    <dbReference type="NCBI Taxonomy" id="461836"/>
    <lineage>
        <taxon>Eukaryota</taxon>
        <taxon>Apusozoa</taxon>
        <taxon>Apusomonadida</taxon>
        <taxon>Apusomonadidae</taxon>
        <taxon>Thecamonas</taxon>
    </lineage>
</organism>
<evidence type="ECO:0000256" key="2">
    <source>
        <dbReference type="SAM" id="Phobius"/>
    </source>
</evidence>
<dbReference type="AlphaFoldDB" id="A0A0L0D8A4"/>
<feature type="signal peptide" evidence="3">
    <location>
        <begin position="1"/>
        <end position="24"/>
    </location>
</feature>
<feature type="transmembrane region" description="Helical" evidence="2">
    <location>
        <begin position="786"/>
        <end position="806"/>
    </location>
</feature>
<name>A0A0L0D8A4_THETB</name>
<reference evidence="4 5" key="1">
    <citation type="submission" date="2010-05" db="EMBL/GenBank/DDBJ databases">
        <title>The Genome Sequence of Thecamonas trahens ATCC 50062.</title>
        <authorList>
            <consortium name="The Broad Institute Genome Sequencing Platform"/>
            <person name="Russ C."/>
            <person name="Cuomo C."/>
            <person name="Shea T."/>
            <person name="Young S.K."/>
            <person name="Zeng Q."/>
            <person name="Koehrsen M."/>
            <person name="Haas B."/>
            <person name="Borodovsky M."/>
            <person name="Guigo R."/>
            <person name="Alvarado L."/>
            <person name="Berlin A."/>
            <person name="Bochicchio J."/>
            <person name="Borenstein D."/>
            <person name="Chapman S."/>
            <person name="Chen Z."/>
            <person name="Freedman E."/>
            <person name="Gellesch M."/>
            <person name="Goldberg J."/>
            <person name="Griggs A."/>
            <person name="Gujja S."/>
            <person name="Heilman E."/>
            <person name="Heiman D."/>
            <person name="Hepburn T."/>
            <person name="Howarth C."/>
            <person name="Jen D."/>
            <person name="Larson L."/>
            <person name="Mehta T."/>
            <person name="Park D."/>
            <person name="Pearson M."/>
            <person name="Roberts A."/>
            <person name="Saif S."/>
            <person name="Shenoy N."/>
            <person name="Sisk P."/>
            <person name="Stolte C."/>
            <person name="Sykes S."/>
            <person name="Thomson T."/>
            <person name="Walk T."/>
            <person name="White J."/>
            <person name="Yandava C."/>
            <person name="Burger G."/>
            <person name="Gray M.W."/>
            <person name="Holland P.W.H."/>
            <person name="King N."/>
            <person name="Lang F.B.F."/>
            <person name="Roger A.J."/>
            <person name="Ruiz-Trillo I."/>
            <person name="Lander E."/>
            <person name="Nusbaum C."/>
        </authorList>
    </citation>
    <scope>NUCLEOTIDE SEQUENCE [LARGE SCALE GENOMIC DNA]</scope>
    <source>
        <strain evidence="4 5">ATCC 50062</strain>
    </source>
</reference>
<evidence type="ECO:0000313" key="4">
    <source>
        <dbReference type="EMBL" id="KNC48311.1"/>
    </source>
</evidence>
<protein>
    <submittedName>
        <fullName evidence="4">Uncharacterized protein</fullName>
    </submittedName>
</protein>
<sequence length="877" mass="94893">MVTKWRLFLFLVLVVIVVYSPSTALGVKHQLVCDGVCDWSNKAVWDPPHVPNSDSDVVITLESGSDLKLTLPTDLQATARSMSVTPKDGFGELDASFSVVCDSSSSIAFTSTESSIAAPRLNINCMLNGPMHFGPHPVVNLKLAAVNAAFEQLGIYLMVQLSPYISTQPSQWSSSSYQLFTGLVITDPAVEVIFISGLFDNAIMSILRGPASPSGEPPSLPQVTFNTTATIGAEVSNIDLKIGSQGAVTYGNTLFSLSFSVGSIDVDGGKLIFGDGYDMVVDLVNPRFLAPINVRNGGEIHLGIGTKVTLRGVYPRISHGTVSGPGTLVLAGISQALVRYDMLRDMMCSDAVTYIDKPAVMLDNGGSPQDFLIPLTNCDFLQSSGAGFNLSLVSAMLEFDDNADVQPNFPPSPTPLVLGSHLQVSMVNFPCFKLGYSRVIFSAPKIVGHIERVVADRRFVTINGFGLASAIEHDSVMDQDNAVVYCTNAPAPAEWQPSSLTAKQKHLMLAITCGIFVLAAIGASVWVRSFGLNEVALDIVKTIRRGYRSIKSLGGCTVLAAFVLTAFLAPFVVEGAVMAVAAFALLPLAWMVAKLESRALPLYFLIVLFIHFGGLADLLADIALLVKVVIVSQRDQYSDSSSSSSSSSYRGVLGAESSESDEDEVKEQLETTFLIVRLILTIVGVIPSMVVYKLSAEMSRANRITANRAEGLPDDTDKSRDPPDLTCQNAPMFFMMLVVWKIGLAFIRVKMMWMMVKSMFRHGFRTLDHATHHSIQKLESLLALDLLWSGLPLGVLTATELIYFNELSHIAWAQQFEIIKLSALAIDCIGFCALVYMGFAHGPSHGHSHSHGDGSDHERIDHSAPSFPTERTRLINH</sequence>
<keyword evidence="3" id="KW-0732">Signal</keyword>
<feature type="region of interest" description="Disordered" evidence="1">
    <location>
        <begin position="637"/>
        <end position="664"/>
    </location>
</feature>
<keyword evidence="5" id="KW-1185">Reference proteome</keyword>
<feature type="region of interest" description="Disordered" evidence="1">
    <location>
        <begin position="847"/>
        <end position="877"/>
    </location>
</feature>
<keyword evidence="2" id="KW-0812">Transmembrane</keyword>
<feature type="transmembrane region" description="Helical" evidence="2">
    <location>
        <begin position="730"/>
        <end position="749"/>
    </location>
</feature>
<evidence type="ECO:0000313" key="5">
    <source>
        <dbReference type="Proteomes" id="UP000054408"/>
    </source>
</evidence>
<dbReference type="Proteomes" id="UP000054408">
    <property type="component" value="Unassembled WGS sequence"/>
</dbReference>
<feature type="transmembrane region" description="Helical" evidence="2">
    <location>
        <begin position="674"/>
        <end position="694"/>
    </location>
</feature>
<gene>
    <name evidence="4" type="ORF">AMSG_04542</name>
</gene>
<feature type="compositionally biased region" description="Low complexity" evidence="1">
    <location>
        <begin position="637"/>
        <end position="650"/>
    </location>
</feature>
<dbReference type="EMBL" id="GL349450">
    <property type="protein sequence ID" value="KNC48311.1"/>
    <property type="molecule type" value="Genomic_DNA"/>
</dbReference>
<keyword evidence="2" id="KW-1133">Transmembrane helix</keyword>
<evidence type="ECO:0000256" key="1">
    <source>
        <dbReference type="SAM" id="MobiDB-lite"/>
    </source>
</evidence>
<feature type="compositionally biased region" description="Basic and acidic residues" evidence="1">
    <location>
        <begin position="850"/>
        <end position="862"/>
    </location>
</feature>
<accession>A0A0L0D8A4</accession>
<dbReference type="GeneID" id="25564080"/>
<feature type="transmembrane region" description="Helical" evidence="2">
    <location>
        <begin position="600"/>
        <end position="626"/>
    </location>
</feature>